<dbReference type="PANTHER" id="PTHR36505:SF1">
    <property type="entry name" value="BLR1072 PROTEIN"/>
    <property type="match status" value="1"/>
</dbReference>
<evidence type="ECO:0000256" key="2">
    <source>
        <dbReference type="SAM" id="SignalP"/>
    </source>
</evidence>
<dbReference type="EMBL" id="BMGG01000002">
    <property type="protein sequence ID" value="GGC54887.1"/>
    <property type="molecule type" value="Genomic_DNA"/>
</dbReference>
<evidence type="ECO:0000313" key="4">
    <source>
        <dbReference type="EMBL" id="GGC54887.1"/>
    </source>
</evidence>
<feature type="region of interest" description="Disordered" evidence="1">
    <location>
        <begin position="23"/>
        <end position="56"/>
    </location>
</feature>
<feature type="chain" id="PRO_5037271879" description="PRC-barrel domain-containing protein" evidence="2">
    <location>
        <begin position="22"/>
        <end position="176"/>
    </location>
</feature>
<feature type="compositionally biased region" description="Polar residues" evidence="1">
    <location>
        <begin position="165"/>
        <end position="176"/>
    </location>
</feature>
<dbReference type="RefSeq" id="WP_188608256.1">
    <property type="nucleotide sequence ID" value="NZ_BMGG01000002.1"/>
</dbReference>
<feature type="domain" description="PRC-barrel" evidence="3">
    <location>
        <begin position="63"/>
        <end position="124"/>
    </location>
</feature>
<name>A0A916U1H3_9HYPH</name>
<dbReference type="AlphaFoldDB" id="A0A916U1H3"/>
<feature type="signal peptide" evidence="2">
    <location>
        <begin position="1"/>
        <end position="21"/>
    </location>
</feature>
<dbReference type="Pfam" id="PF05239">
    <property type="entry name" value="PRC"/>
    <property type="match status" value="1"/>
</dbReference>
<dbReference type="InterPro" id="IPR011033">
    <property type="entry name" value="PRC_barrel-like_sf"/>
</dbReference>
<evidence type="ECO:0000256" key="1">
    <source>
        <dbReference type="SAM" id="MobiDB-lite"/>
    </source>
</evidence>
<accession>A0A916U1H3</accession>
<feature type="compositionally biased region" description="Low complexity" evidence="1">
    <location>
        <begin position="36"/>
        <end position="51"/>
    </location>
</feature>
<reference evidence="4" key="1">
    <citation type="journal article" date="2014" name="Int. J. Syst. Evol. Microbiol.">
        <title>Complete genome sequence of Corynebacterium casei LMG S-19264T (=DSM 44701T), isolated from a smear-ripened cheese.</title>
        <authorList>
            <consortium name="US DOE Joint Genome Institute (JGI-PGF)"/>
            <person name="Walter F."/>
            <person name="Albersmeier A."/>
            <person name="Kalinowski J."/>
            <person name="Ruckert C."/>
        </authorList>
    </citation>
    <scope>NUCLEOTIDE SEQUENCE</scope>
    <source>
        <strain evidence="4">CGMCC 1.12919</strain>
    </source>
</reference>
<dbReference type="Gene3D" id="2.30.30.240">
    <property type="entry name" value="PRC-barrel domain"/>
    <property type="match status" value="1"/>
</dbReference>
<keyword evidence="2" id="KW-0732">Signal</keyword>
<dbReference type="PANTHER" id="PTHR36505">
    <property type="entry name" value="BLR1072 PROTEIN"/>
    <property type="match status" value="1"/>
</dbReference>
<sequence length="176" mass="17810">MRKHLILATAMLTLAGAPAFAQTTMTPAPSEPKPAEPSTAPAAPGPKAGVGHMSEQGASQWMASKVIGASVVGPDGKTVGDINDIVLEQSGSAQAAVIGVGGFLGVGEKRVAVPFSQLQVARDGNGEIDKITLGMTKDELNNAPTFQTMAEKNAATRSAAKPDSSGMTTGSTRPAQ</sequence>
<gene>
    <name evidence="4" type="ORF">GCM10010994_12260</name>
</gene>
<keyword evidence="5" id="KW-1185">Reference proteome</keyword>
<reference evidence="4" key="2">
    <citation type="submission" date="2020-09" db="EMBL/GenBank/DDBJ databases">
        <authorList>
            <person name="Sun Q."/>
            <person name="Zhou Y."/>
        </authorList>
    </citation>
    <scope>NUCLEOTIDE SEQUENCE</scope>
    <source>
        <strain evidence="4">CGMCC 1.12919</strain>
    </source>
</reference>
<dbReference type="InterPro" id="IPR027275">
    <property type="entry name" value="PRC-brl_dom"/>
</dbReference>
<protein>
    <recommendedName>
        <fullName evidence="3">PRC-barrel domain-containing protein</fullName>
    </recommendedName>
</protein>
<organism evidence="4 5">
    <name type="scientific">Chelatococcus reniformis</name>
    <dbReference type="NCBI Taxonomy" id="1494448"/>
    <lineage>
        <taxon>Bacteria</taxon>
        <taxon>Pseudomonadati</taxon>
        <taxon>Pseudomonadota</taxon>
        <taxon>Alphaproteobacteria</taxon>
        <taxon>Hyphomicrobiales</taxon>
        <taxon>Chelatococcaceae</taxon>
        <taxon>Chelatococcus</taxon>
    </lineage>
</organism>
<feature type="region of interest" description="Disordered" evidence="1">
    <location>
        <begin position="152"/>
        <end position="176"/>
    </location>
</feature>
<evidence type="ECO:0000313" key="5">
    <source>
        <dbReference type="Proteomes" id="UP000637002"/>
    </source>
</evidence>
<dbReference type="SUPFAM" id="SSF50346">
    <property type="entry name" value="PRC-barrel domain"/>
    <property type="match status" value="1"/>
</dbReference>
<comment type="caution">
    <text evidence="4">The sequence shown here is derived from an EMBL/GenBank/DDBJ whole genome shotgun (WGS) entry which is preliminary data.</text>
</comment>
<evidence type="ECO:0000259" key="3">
    <source>
        <dbReference type="Pfam" id="PF05239"/>
    </source>
</evidence>
<dbReference type="Proteomes" id="UP000637002">
    <property type="component" value="Unassembled WGS sequence"/>
</dbReference>
<proteinExistence type="predicted"/>